<dbReference type="EMBL" id="UYRT01109013">
    <property type="protein sequence ID" value="VDN45186.1"/>
    <property type="molecule type" value="Genomic_DNA"/>
</dbReference>
<name>A0A183EYX5_9BILA</name>
<keyword evidence="3" id="KW-1185">Reference proteome</keyword>
<evidence type="ECO:0000313" key="3">
    <source>
        <dbReference type="Proteomes" id="UP000271098"/>
    </source>
</evidence>
<dbReference type="Proteomes" id="UP000271098">
    <property type="component" value="Unassembled WGS sequence"/>
</dbReference>
<dbReference type="AlphaFoldDB" id="A0A183EYX5"/>
<protein>
    <submittedName>
        <fullName evidence="4">Vesicle transport protein</fullName>
    </submittedName>
</protein>
<accession>A0A183EYX5</accession>
<gene>
    <name evidence="2" type="ORF">GPUH_LOCUS26166</name>
</gene>
<keyword evidence="1" id="KW-0472">Membrane</keyword>
<evidence type="ECO:0000313" key="4">
    <source>
        <dbReference type="WBParaSite" id="GPUH_0002619601-mRNA-1"/>
    </source>
</evidence>
<organism evidence="4">
    <name type="scientific">Gongylonema pulchrum</name>
    <dbReference type="NCBI Taxonomy" id="637853"/>
    <lineage>
        <taxon>Eukaryota</taxon>
        <taxon>Metazoa</taxon>
        <taxon>Ecdysozoa</taxon>
        <taxon>Nematoda</taxon>
        <taxon>Chromadorea</taxon>
        <taxon>Rhabditida</taxon>
        <taxon>Spirurina</taxon>
        <taxon>Spiruromorpha</taxon>
        <taxon>Spiruroidea</taxon>
        <taxon>Gongylonematidae</taxon>
        <taxon>Gongylonema</taxon>
    </lineage>
</organism>
<keyword evidence="1" id="KW-0812">Transmembrane</keyword>
<feature type="transmembrane region" description="Helical" evidence="1">
    <location>
        <begin position="32"/>
        <end position="65"/>
    </location>
</feature>
<reference evidence="4" key="1">
    <citation type="submission" date="2016-06" db="UniProtKB">
        <authorList>
            <consortium name="WormBaseParasite"/>
        </authorList>
    </citation>
    <scope>IDENTIFICATION</scope>
</reference>
<dbReference type="WBParaSite" id="GPUH_0002619601-mRNA-1">
    <property type="protein sequence ID" value="GPUH_0002619601-mRNA-1"/>
    <property type="gene ID" value="GPUH_0002619601"/>
</dbReference>
<reference evidence="2 3" key="2">
    <citation type="submission" date="2018-11" db="EMBL/GenBank/DDBJ databases">
        <authorList>
            <consortium name="Pathogen Informatics"/>
        </authorList>
    </citation>
    <scope>NUCLEOTIDE SEQUENCE [LARGE SCALE GENOMIC DNA]</scope>
</reference>
<evidence type="ECO:0000256" key="1">
    <source>
        <dbReference type="SAM" id="Phobius"/>
    </source>
</evidence>
<sequence>MGAAASGMQAQMQQEHDPDSAFPWWVRFLAKALGVLGGFIAIFFAVLGLISLTASCLVAALLQLLV</sequence>
<evidence type="ECO:0000313" key="2">
    <source>
        <dbReference type="EMBL" id="VDN45186.1"/>
    </source>
</evidence>
<proteinExistence type="predicted"/>
<dbReference type="OrthoDB" id="9934994at2759"/>
<keyword evidence="1" id="KW-1133">Transmembrane helix</keyword>